<gene>
    <name evidence="1" type="ORF">TIFTF001_017326</name>
</gene>
<reference evidence="1" key="1">
    <citation type="submission" date="2023-07" db="EMBL/GenBank/DDBJ databases">
        <title>draft genome sequence of fig (Ficus carica).</title>
        <authorList>
            <person name="Takahashi T."/>
            <person name="Nishimura K."/>
        </authorList>
    </citation>
    <scope>NUCLEOTIDE SEQUENCE</scope>
</reference>
<keyword evidence="2" id="KW-1185">Reference proteome</keyword>
<evidence type="ECO:0000313" key="2">
    <source>
        <dbReference type="Proteomes" id="UP001187192"/>
    </source>
</evidence>
<dbReference type="Proteomes" id="UP001187192">
    <property type="component" value="Unassembled WGS sequence"/>
</dbReference>
<sequence length="132" mass="14055">MNSIGRPCTIVLRLIACKREAPRSKGDTGLVFAKGTLMLKSAFPSGLGARVILVGRIPSGPSGLTCSRCTDIGPPLDECHLPFLSGDEGTRLVWDCVTGAVRANHPDWGSVVVWEMLPGPVLWVPTVICSRS</sequence>
<organism evidence="1 2">
    <name type="scientific">Ficus carica</name>
    <name type="common">Common fig</name>
    <dbReference type="NCBI Taxonomy" id="3494"/>
    <lineage>
        <taxon>Eukaryota</taxon>
        <taxon>Viridiplantae</taxon>
        <taxon>Streptophyta</taxon>
        <taxon>Embryophyta</taxon>
        <taxon>Tracheophyta</taxon>
        <taxon>Spermatophyta</taxon>
        <taxon>Magnoliopsida</taxon>
        <taxon>eudicotyledons</taxon>
        <taxon>Gunneridae</taxon>
        <taxon>Pentapetalae</taxon>
        <taxon>rosids</taxon>
        <taxon>fabids</taxon>
        <taxon>Rosales</taxon>
        <taxon>Moraceae</taxon>
        <taxon>Ficeae</taxon>
        <taxon>Ficus</taxon>
    </lineage>
</organism>
<name>A0AA88AU93_FICCA</name>
<evidence type="ECO:0000313" key="1">
    <source>
        <dbReference type="EMBL" id="GMN48156.1"/>
    </source>
</evidence>
<proteinExistence type="predicted"/>
<dbReference type="EMBL" id="BTGU01000027">
    <property type="protein sequence ID" value="GMN48156.1"/>
    <property type="molecule type" value="Genomic_DNA"/>
</dbReference>
<accession>A0AA88AU93</accession>
<comment type="caution">
    <text evidence="1">The sequence shown here is derived from an EMBL/GenBank/DDBJ whole genome shotgun (WGS) entry which is preliminary data.</text>
</comment>
<dbReference type="AlphaFoldDB" id="A0AA88AU93"/>
<protein>
    <submittedName>
        <fullName evidence="1">Uncharacterized protein</fullName>
    </submittedName>
</protein>